<feature type="transmembrane region" description="Helical" evidence="5">
    <location>
        <begin position="6"/>
        <end position="24"/>
    </location>
</feature>
<evidence type="ECO:0000256" key="1">
    <source>
        <dbReference type="ARBA" id="ARBA00004141"/>
    </source>
</evidence>
<keyword evidence="2 5" id="KW-0812">Transmembrane</keyword>
<evidence type="ECO:0000256" key="4">
    <source>
        <dbReference type="ARBA" id="ARBA00023136"/>
    </source>
</evidence>
<dbReference type="GO" id="GO:0005886">
    <property type="term" value="C:plasma membrane"/>
    <property type="evidence" value="ECO:0007669"/>
    <property type="project" value="TreeGrafter"/>
</dbReference>
<dbReference type="AlphaFoldDB" id="A0A1D2N1I2"/>
<evidence type="ECO:0000256" key="5">
    <source>
        <dbReference type="SAM" id="Phobius"/>
    </source>
</evidence>
<dbReference type="PANTHER" id="PTHR11040">
    <property type="entry name" value="ZINC/IRON TRANSPORTER"/>
    <property type="match status" value="1"/>
</dbReference>
<dbReference type="Pfam" id="PF02535">
    <property type="entry name" value="Zip"/>
    <property type="match status" value="1"/>
</dbReference>
<name>A0A1D2N1I2_ORCCI</name>
<sequence>MDLNLIKEIVILCMFLIVLFCVLLPLKFTSTAHESGVDLYHSDRYAAVVSILNCFAAGIFLGTCLLHLFPDVRDSVGQAMQIVDPDQKFPFAEFTIAMGFFFLLTIEQIISDSRERDFRVLSSERQPILGDESGGVIADDTPSEIVNHGQNATIRAFAMIFALSIHSTFEGIAIGVQSTVENVLQITGALIIHKIVIAFSLGLTLSQSPLRPVKAGICGLIFALTSPLGIAIGLWITHLESLNGSLVVGSLQGMAAGTFLYVTFLEVLPHEFRSGHLHLPKLLSLLIGFAVICGVIFMFPD</sequence>
<comment type="subcellular location">
    <subcellularLocation>
        <location evidence="1">Membrane</location>
        <topology evidence="1">Multi-pass membrane protein</topology>
    </subcellularLocation>
</comment>
<evidence type="ECO:0000313" key="6">
    <source>
        <dbReference type="EMBL" id="ODM99098.1"/>
    </source>
</evidence>
<keyword evidence="4 5" id="KW-0472">Membrane</keyword>
<feature type="transmembrane region" description="Helical" evidence="5">
    <location>
        <begin position="242"/>
        <end position="262"/>
    </location>
</feature>
<feature type="transmembrane region" description="Helical" evidence="5">
    <location>
        <begin position="282"/>
        <end position="299"/>
    </location>
</feature>
<dbReference type="GO" id="GO:0005385">
    <property type="term" value="F:zinc ion transmembrane transporter activity"/>
    <property type="evidence" value="ECO:0007669"/>
    <property type="project" value="TreeGrafter"/>
</dbReference>
<gene>
    <name evidence="6" type="ORF">Ocin01_07579</name>
</gene>
<evidence type="ECO:0000313" key="7">
    <source>
        <dbReference type="Proteomes" id="UP000094527"/>
    </source>
</evidence>
<feature type="transmembrane region" description="Helical" evidence="5">
    <location>
        <begin position="217"/>
        <end position="236"/>
    </location>
</feature>
<dbReference type="PANTHER" id="PTHR11040:SF140">
    <property type="entry name" value="ZRT (ZRT), IRT- (IRT-) LIKE PROTEIN TRANSPORTER"/>
    <property type="match status" value="1"/>
</dbReference>
<dbReference type="Proteomes" id="UP000094527">
    <property type="component" value="Unassembled WGS sequence"/>
</dbReference>
<proteinExistence type="predicted"/>
<keyword evidence="3 5" id="KW-1133">Transmembrane helix</keyword>
<feature type="transmembrane region" description="Helical" evidence="5">
    <location>
        <begin position="183"/>
        <end position="205"/>
    </location>
</feature>
<evidence type="ECO:0000256" key="2">
    <source>
        <dbReference type="ARBA" id="ARBA00022692"/>
    </source>
</evidence>
<dbReference type="OMA" id="HEMSHTH"/>
<organism evidence="6 7">
    <name type="scientific">Orchesella cincta</name>
    <name type="common">Springtail</name>
    <name type="synonym">Podura cincta</name>
    <dbReference type="NCBI Taxonomy" id="48709"/>
    <lineage>
        <taxon>Eukaryota</taxon>
        <taxon>Metazoa</taxon>
        <taxon>Ecdysozoa</taxon>
        <taxon>Arthropoda</taxon>
        <taxon>Hexapoda</taxon>
        <taxon>Collembola</taxon>
        <taxon>Entomobryomorpha</taxon>
        <taxon>Entomobryoidea</taxon>
        <taxon>Orchesellidae</taxon>
        <taxon>Orchesellinae</taxon>
        <taxon>Orchesella</taxon>
    </lineage>
</organism>
<evidence type="ECO:0000256" key="3">
    <source>
        <dbReference type="ARBA" id="ARBA00022989"/>
    </source>
</evidence>
<dbReference type="EMBL" id="LJIJ01000299">
    <property type="protein sequence ID" value="ODM99098.1"/>
    <property type="molecule type" value="Genomic_DNA"/>
</dbReference>
<reference evidence="6 7" key="1">
    <citation type="journal article" date="2016" name="Genome Biol. Evol.">
        <title>Gene Family Evolution Reflects Adaptation to Soil Environmental Stressors in the Genome of the Collembolan Orchesella cincta.</title>
        <authorList>
            <person name="Faddeeva-Vakhrusheva A."/>
            <person name="Derks M.F."/>
            <person name="Anvar S.Y."/>
            <person name="Agamennone V."/>
            <person name="Suring W."/>
            <person name="Smit S."/>
            <person name="van Straalen N.M."/>
            <person name="Roelofs D."/>
        </authorList>
    </citation>
    <scope>NUCLEOTIDE SEQUENCE [LARGE SCALE GENOMIC DNA]</scope>
    <source>
        <tissue evidence="6">Mixed pool</tissue>
    </source>
</reference>
<dbReference type="STRING" id="48709.A0A1D2N1I2"/>
<dbReference type="InterPro" id="IPR003689">
    <property type="entry name" value="ZIP"/>
</dbReference>
<feature type="transmembrane region" description="Helical" evidence="5">
    <location>
        <begin position="45"/>
        <end position="69"/>
    </location>
</feature>
<accession>A0A1D2N1I2</accession>
<protein>
    <submittedName>
        <fullName evidence="6">Zinc transporter ZIP1</fullName>
    </submittedName>
</protein>
<keyword evidence="7" id="KW-1185">Reference proteome</keyword>
<comment type="caution">
    <text evidence="6">The sequence shown here is derived from an EMBL/GenBank/DDBJ whole genome shotgun (WGS) entry which is preliminary data.</text>
</comment>
<feature type="transmembrane region" description="Helical" evidence="5">
    <location>
        <begin position="156"/>
        <end position="177"/>
    </location>
</feature>
<feature type="transmembrane region" description="Helical" evidence="5">
    <location>
        <begin position="89"/>
        <end position="106"/>
    </location>
</feature>